<evidence type="ECO:0000256" key="3">
    <source>
        <dbReference type="ARBA" id="ARBA00022670"/>
    </source>
</evidence>
<dbReference type="STRING" id="646526.A0A1W0E2Q0"/>
<evidence type="ECO:0000259" key="12">
    <source>
        <dbReference type="Pfam" id="PF01433"/>
    </source>
</evidence>
<dbReference type="InterPro" id="IPR045357">
    <property type="entry name" value="Aminopeptidase_N-like_N"/>
</dbReference>
<dbReference type="Gene3D" id="2.60.40.1730">
    <property type="entry name" value="tricorn interacting facor f3 domain"/>
    <property type="match status" value="1"/>
</dbReference>
<dbReference type="GO" id="GO:0016020">
    <property type="term" value="C:membrane"/>
    <property type="evidence" value="ECO:0007669"/>
    <property type="project" value="TreeGrafter"/>
</dbReference>
<evidence type="ECO:0000259" key="13">
    <source>
        <dbReference type="Pfam" id="PF11838"/>
    </source>
</evidence>
<feature type="site" description="Transition state stabilizer" evidence="10">
    <location>
        <position position="392"/>
    </location>
</feature>
<comment type="caution">
    <text evidence="15">The sequence shown here is derived from an EMBL/GenBank/DDBJ whole genome shotgun (WGS) entry which is preliminary data.</text>
</comment>
<dbReference type="VEuPathDB" id="MicrosporidiaDB:EHP00_1843"/>
<dbReference type="InterPro" id="IPR014782">
    <property type="entry name" value="Peptidase_M1_dom"/>
</dbReference>
<dbReference type="GO" id="GO:0043171">
    <property type="term" value="P:peptide catabolic process"/>
    <property type="evidence" value="ECO:0007669"/>
    <property type="project" value="TreeGrafter"/>
</dbReference>
<feature type="active site" description="Proton acceptor" evidence="8">
    <location>
        <position position="301"/>
    </location>
</feature>
<keyword evidence="2 11" id="KW-0031">Aminopeptidase</keyword>
<dbReference type="InterPro" id="IPR050344">
    <property type="entry name" value="Peptidase_M1_aminopeptidases"/>
</dbReference>
<gene>
    <name evidence="15" type="primary">M1</name>
    <name evidence="15" type="ORF">EHP00_1843</name>
</gene>
<reference evidence="15 16" key="1">
    <citation type="journal article" date="2017" name="Environ. Microbiol.">
        <title>Decay of the glycolytic pathway and adaptation to intranuclear parasitism within Enterocytozoonidae microsporidia.</title>
        <authorList>
            <person name="Wiredu Boakye D."/>
            <person name="Jaroenlak P."/>
            <person name="Prachumwat A."/>
            <person name="Williams T.A."/>
            <person name="Bateman K.S."/>
            <person name="Itsathitphaisarn O."/>
            <person name="Sritunyalucksana K."/>
            <person name="Paszkiewicz K.H."/>
            <person name="Moore K.A."/>
            <person name="Stentiford G.D."/>
            <person name="Williams B.A."/>
        </authorList>
    </citation>
    <scope>NUCLEOTIDE SEQUENCE [LARGE SCALE GENOMIC DNA]</scope>
    <source>
        <strain evidence="15 16">TH1</strain>
    </source>
</reference>
<keyword evidence="4 9" id="KW-0479">Metal-binding</keyword>
<dbReference type="Gene3D" id="2.60.40.1910">
    <property type="match status" value="1"/>
</dbReference>
<evidence type="ECO:0000256" key="9">
    <source>
        <dbReference type="PIRSR" id="PIRSR634016-3"/>
    </source>
</evidence>
<accession>A0A1W0E2Q0</accession>
<proteinExistence type="inferred from homology"/>
<evidence type="ECO:0000256" key="8">
    <source>
        <dbReference type="PIRSR" id="PIRSR634016-1"/>
    </source>
</evidence>
<dbReference type="GO" id="GO:0042277">
    <property type="term" value="F:peptide binding"/>
    <property type="evidence" value="ECO:0007669"/>
    <property type="project" value="TreeGrafter"/>
</dbReference>
<comment type="cofactor">
    <cofactor evidence="9 11">
        <name>Zn(2+)</name>
        <dbReference type="ChEBI" id="CHEBI:29105"/>
    </cofactor>
    <text evidence="9 11">Binds 1 zinc ion per subunit.</text>
</comment>
<feature type="binding site" evidence="9">
    <location>
        <position position="300"/>
    </location>
    <ligand>
        <name>Zn(2+)</name>
        <dbReference type="ChEBI" id="CHEBI:29105"/>
        <note>catalytic</note>
    </ligand>
</feature>
<feature type="domain" description="ERAP1-like C-terminal" evidence="13">
    <location>
        <begin position="543"/>
        <end position="845"/>
    </location>
</feature>
<keyword evidence="5 11" id="KW-0378">Hydrolase</keyword>
<dbReference type="PRINTS" id="PR00756">
    <property type="entry name" value="ALADIPTASE"/>
</dbReference>
<evidence type="ECO:0000313" key="15">
    <source>
        <dbReference type="EMBL" id="OQS53508.1"/>
    </source>
</evidence>
<dbReference type="Pfam" id="PF11838">
    <property type="entry name" value="ERAP1_C"/>
    <property type="match status" value="1"/>
</dbReference>
<evidence type="ECO:0000259" key="14">
    <source>
        <dbReference type="Pfam" id="PF17900"/>
    </source>
</evidence>
<dbReference type="InterPro" id="IPR034016">
    <property type="entry name" value="M1_APN-typ"/>
</dbReference>
<evidence type="ECO:0000256" key="2">
    <source>
        <dbReference type="ARBA" id="ARBA00022438"/>
    </source>
</evidence>
<dbReference type="PANTHER" id="PTHR11533">
    <property type="entry name" value="PROTEASE M1 ZINC METALLOPROTEASE"/>
    <property type="match status" value="1"/>
</dbReference>
<dbReference type="InterPro" id="IPR001930">
    <property type="entry name" value="Peptidase_M1"/>
</dbReference>
<dbReference type="EC" id="3.4.11.-" evidence="11"/>
<feature type="domain" description="Peptidase M1 membrane alanine aminopeptidase" evidence="12">
    <location>
        <begin position="228"/>
        <end position="454"/>
    </location>
</feature>
<dbReference type="Gene3D" id="1.25.50.20">
    <property type="match status" value="1"/>
</dbReference>
<evidence type="ECO:0000256" key="4">
    <source>
        <dbReference type="ARBA" id="ARBA00022723"/>
    </source>
</evidence>
<sequence>MSRVNLSGTVVPSNYDLFLTINNDFFTGVVKILCTAIKKITSFEINIAKNLEIEEIKVKASNSTYNCNFKYSEEKEKSEDFVIITVEDKKEINSNEKFTLEIKYKSNGYGNLDGFYKKADANGNFLFSTQFEPTDARKAFPCFDQPDLKATFNVKINCESEYMALGNGEAKNITEENGRKTYTFEETPKMSTYIVAWVVGQLKARELKKEGIVVRVFATEEELDWAEYSLEVAYNCLKYFEKYFGIKYPLSKADLVSIPSFASGAMENWGLITFRKTSLLFSKDDSFIRSKKIIANTVCHELAHMWFGNLVTMRWWNDLWLNEGFATWAASKALYKLSKDHPHLVDWNEVTNFASSDIEGGMTADCLENTHKIAVEVKNPGEIDQIFDAISYDKGSSVIKMLENWMGEVTFQKGIQSYLKKYEHNNAETADLWEELDKARDNNEIKIKDLMDSWVSRDGFPMVSVIENKDELILTQKRFTKGYEKLDAPWPIPLSIKWYNTNTNGTNDNSNNNVSNSSSNGEKIEKILFDKTEMTIPKLGDIYKLNHGMCSFVRVEYPKENFEKLLKEKYNALDKVDVLNLVADFFEFSLALKGSFDYTQIINVVEKETNYEVIENVLMNLNFLKNAFYDDANISNYFKDMQNKIIEKRLKNINLSKEANKEKTVNDLCIDSLAVTIGVQNGIFKVESKDVHQEFRKNYFVSLVDKNFDKTVEFYKTSILPGVTEAALMALGKTKESLNLKKLINKNEMPFTEFVKKHDIHYFAYSLGTNETFRDTFAEFVMDNFNEFEKFIGDTGMFRSVISSALSNIYTEKVQKKVLEFINNLLKDNEVKNKYERVILKVKDNLNSTNLLRNKVREFYNKLHRI</sequence>
<dbReference type="GO" id="GO:0006508">
    <property type="term" value="P:proteolysis"/>
    <property type="evidence" value="ECO:0007669"/>
    <property type="project" value="UniProtKB-KW"/>
</dbReference>
<keyword evidence="16" id="KW-1185">Reference proteome</keyword>
<dbReference type="GO" id="GO:0008270">
    <property type="term" value="F:zinc ion binding"/>
    <property type="evidence" value="ECO:0007669"/>
    <property type="project" value="UniProtKB-UniRule"/>
</dbReference>
<keyword evidence="6 9" id="KW-0862">Zinc</keyword>
<evidence type="ECO:0000256" key="6">
    <source>
        <dbReference type="ARBA" id="ARBA00022833"/>
    </source>
</evidence>
<comment type="similarity">
    <text evidence="1 11">Belongs to the peptidase M1 family.</text>
</comment>
<evidence type="ECO:0000256" key="10">
    <source>
        <dbReference type="PIRSR" id="PIRSR634016-4"/>
    </source>
</evidence>
<evidence type="ECO:0000256" key="1">
    <source>
        <dbReference type="ARBA" id="ARBA00010136"/>
    </source>
</evidence>
<name>A0A1W0E2Q0_9MICR</name>
<dbReference type="Pfam" id="PF01433">
    <property type="entry name" value="Peptidase_M1"/>
    <property type="match status" value="1"/>
</dbReference>
<dbReference type="Proteomes" id="UP000192758">
    <property type="component" value="Unassembled WGS sequence"/>
</dbReference>
<dbReference type="CDD" id="cd09601">
    <property type="entry name" value="M1_APN-Q_like"/>
    <property type="match status" value="1"/>
</dbReference>
<dbReference type="AlphaFoldDB" id="A0A1W0E2Q0"/>
<dbReference type="InterPro" id="IPR024571">
    <property type="entry name" value="ERAP1-like_C_dom"/>
</dbReference>
<evidence type="ECO:0000256" key="5">
    <source>
        <dbReference type="ARBA" id="ARBA00022801"/>
    </source>
</evidence>
<keyword evidence="3 11" id="KW-0645">Protease</keyword>
<dbReference type="PANTHER" id="PTHR11533:SF299">
    <property type="entry name" value="AMINOPEPTIDASE"/>
    <property type="match status" value="1"/>
</dbReference>
<dbReference type="GO" id="GO:0005737">
    <property type="term" value="C:cytoplasm"/>
    <property type="evidence" value="ECO:0007669"/>
    <property type="project" value="TreeGrafter"/>
</dbReference>
<feature type="binding site" evidence="9">
    <location>
        <position position="304"/>
    </location>
    <ligand>
        <name>Zn(2+)</name>
        <dbReference type="ChEBI" id="CHEBI:29105"/>
        <note>catalytic</note>
    </ligand>
</feature>
<dbReference type="InterPro" id="IPR027268">
    <property type="entry name" value="Peptidase_M4/M1_CTD_sf"/>
</dbReference>
<evidence type="ECO:0000256" key="7">
    <source>
        <dbReference type="ARBA" id="ARBA00023049"/>
    </source>
</evidence>
<feature type="domain" description="Aminopeptidase N-like N-terminal" evidence="14">
    <location>
        <begin position="11"/>
        <end position="194"/>
    </location>
</feature>
<dbReference type="EMBL" id="MNPJ01000031">
    <property type="protein sequence ID" value="OQS53508.1"/>
    <property type="molecule type" value="Genomic_DNA"/>
</dbReference>
<dbReference type="GO" id="GO:0070006">
    <property type="term" value="F:metalloaminopeptidase activity"/>
    <property type="evidence" value="ECO:0007669"/>
    <property type="project" value="TreeGrafter"/>
</dbReference>
<dbReference type="SUPFAM" id="SSF55486">
    <property type="entry name" value="Metalloproteases ('zincins'), catalytic domain"/>
    <property type="match status" value="1"/>
</dbReference>
<evidence type="ECO:0000256" key="11">
    <source>
        <dbReference type="RuleBase" id="RU364040"/>
    </source>
</evidence>
<protein>
    <recommendedName>
        <fullName evidence="11">Aminopeptidase</fullName>
        <ecNumber evidence="11">3.4.11.-</ecNumber>
    </recommendedName>
</protein>
<dbReference type="GO" id="GO:0005615">
    <property type="term" value="C:extracellular space"/>
    <property type="evidence" value="ECO:0007669"/>
    <property type="project" value="TreeGrafter"/>
</dbReference>
<dbReference type="Gene3D" id="1.10.390.10">
    <property type="entry name" value="Neutral Protease Domain 2"/>
    <property type="match status" value="1"/>
</dbReference>
<keyword evidence="7 11" id="KW-0482">Metalloprotease</keyword>
<dbReference type="InterPro" id="IPR042097">
    <property type="entry name" value="Aminopeptidase_N-like_N_sf"/>
</dbReference>
<organism evidence="15 16">
    <name type="scientific">Ecytonucleospora hepatopenaei</name>
    <dbReference type="NCBI Taxonomy" id="646526"/>
    <lineage>
        <taxon>Eukaryota</taxon>
        <taxon>Fungi</taxon>
        <taxon>Fungi incertae sedis</taxon>
        <taxon>Microsporidia</taxon>
        <taxon>Enterocytozoonidae</taxon>
        <taxon>Ecytonucleospora</taxon>
    </lineage>
</organism>
<dbReference type="FunFam" id="1.10.390.10:FF:000006">
    <property type="entry name" value="Puromycin-sensitive aminopeptidase"/>
    <property type="match status" value="1"/>
</dbReference>
<feature type="binding site" evidence="9">
    <location>
        <position position="323"/>
    </location>
    <ligand>
        <name>Zn(2+)</name>
        <dbReference type="ChEBI" id="CHEBI:29105"/>
        <note>catalytic</note>
    </ligand>
</feature>
<dbReference type="Pfam" id="PF17900">
    <property type="entry name" value="Peptidase_M1_N"/>
    <property type="match status" value="1"/>
</dbReference>
<dbReference type="SUPFAM" id="SSF63737">
    <property type="entry name" value="Leukotriene A4 hydrolase N-terminal domain"/>
    <property type="match status" value="1"/>
</dbReference>
<evidence type="ECO:0000313" key="16">
    <source>
        <dbReference type="Proteomes" id="UP000192758"/>
    </source>
</evidence>
<dbReference type="OrthoDB" id="10031169at2759"/>